<dbReference type="InterPro" id="IPR058647">
    <property type="entry name" value="BSH_CzcB-like"/>
</dbReference>
<gene>
    <name evidence="7" type="ORF">K1X11_005800</name>
</gene>
<dbReference type="Proteomes" id="UP000738431">
    <property type="component" value="Chromosome"/>
</dbReference>
<dbReference type="Gene3D" id="2.40.420.20">
    <property type="match status" value="1"/>
</dbReference>
<evidence type="ECO:0000256" key="3">
    <source>
        <dbReference type="SAM" id="SignalP"/>
    </source>
</evidence>
<feature type="chain" id="PRO_5045624057" evidence="3">
    <location>
        <begin position="22"/>
        <end position="312"/>
    </location>
</feature>
<evidence type="ECO:0000259" key="4">
    <source>
        <dbReference type="Pfam" id="PF25954"/>
    </source>
</evidence>
<dbReference type="Pfam" id="PF25954">
    <property type="entry name" value="Beta-barrel_RND_2"/>
    <property type="match status" value="1"/>
</dbReference>
<dbReference type="Pfam" id="PF25975">
    <property type="entry name" value="CzcB_C"/>
    <property type="match status" value="1"/>
</dbReference>
<dbReference type="InterPro" id="IPR058792">
    <property type="entry name" value="Beta-barrel_RND_2"/>
</dbReference>
<dbReference type="InterPro" id="IPR058649">
    <property type="entry name" value="CzcB_C"/>
</dbReference>
<evidence type="ECO:0000313" key="7">
    <source>
        <dbReference type="EMBL" id="WRQ88911.1"/>
    </source>
</evidence>
<evidence type="ECO:0000259" key="5">
    <source>
        <dbReference type="Pfam" id="PF25973"/>
    </source>
</evidence>
<feature type="signal peptide" evidence="3">
    <location>
        <begin position="1"/>
        <end position="21"/>
    </location>
</feature>
<dbReference type="NCBIfam" id="TIGR01730">
    <property type="entry name" value="RND_mfp"/>
    <property type="match status" value="1"/>
</dbReference>
<dbReference type="InterPro" id="IPR006143">
    <property type="entry name" value="RND_pump_MFP"/>
</dbReference>
<dbReference type="Pfam" id="PF25973">
    <property type="entry name" value="BSH_CzcB"/>
    <property type="match status" value="1"/>
</dbReference>
<dbReference type="EMBL" id="CP139781">
    <property type="protein sequence ID" value="WRQ88911.1"/>
    <property type="molecule type" value="Genomic_DNA"/>
</dbReference>
<keyword evidence="2" id="KW-0813">Transport</keyword>
<evidence type="ECO:0000259" key="6">
    <source>
        <dbReference type="Pfam" id="PF25975"/>
    </source>
</evidence>
<feature type="domain" description="CzcB-like barrel-sandwich hybrid" evidence="5">
    <location>
        <begin position="82"/>
        <end position="154"/>
    </location>
</feature>
<evidence type="ECO:0000313" key="8">
    <source>
        <dbReference type="Proteomes" id="UP000738431"/>
    </source>
</evidence>
<dbReference type="Gene3D" id="2.40.30.170">
    <property type="match status" value="1"/>
</dbReference>
<protein>
    <submittedName>
        <fullName evidence="7">Efflux RND transporter periplasmic adaptor subunit</fullName>
    </submittedName>
</protein>
<dbReference type="InterPro" id="IPR051909">
    <property type="entry name" value="MFP_Cation_Efflux"/>
</dbReference>
<dbReference type="PROSITE" id="PS51257">
    <property type="entry name" value="PROKAR_LIPOPROTEIN"/>
    <property type="match status" value="1"/>
</dbReference>
<dbReference type="CDD" id="cd06850">
    <property type="entry name" value="biotinyl_domain"/>
    <property type="match status" value="1"/>
</dbReference>
<evidence type="ECO:0000256" key="2">
    <source>
        <dbReference type="ARBA" id="ARBA00022448"/>
    </source>
</evidence>
<dbReference type="Gene3D" id="2.40.50.100">
    <property type="match status" value="1"/>
</dbReference>
<evidence type="ECO:0000256" key="1">
    <source>
        <dbReference type="ARBA" id="ARBA00009477"/>
    </source>
</evidence>
<keyword evidence="8" id="KW-1185">Reference proteome</keyword>
<proteinExistence type="inferred from homology"/>
<name>A0ABZ1CBH8_9BACT</name>
<dbReference type="SUPFAM" id="SSF111369">
    <property type="entry name" value="HlyD-like secretion proteins"/>
    <property type="match status" value="1"/>
</dbReference>
<reference evidence="7 8" key="1">
    <citation type="submission" date="2023-12" db="EMBL/GenBank/DDBJ databases">
        <title>Description of an unclassified Opitutus bacterium of Verrucomicrobiota.</title>
        <authorList>
            <person name="Zhang D.-F."/>
        </authorList>
    </citation>
    <scope>NUCLEOTIDE SEQUENCE [LARGE SCALE GENOMIC DNA]</scope>
    <source>
        <strain evidence="7 8">WL0086</strain>
    </source>
</reference>
<accession>A0ABZ1CBH8</accession>
<dbReference type="PANTHER" id="PTHR30097:SF4">
    <property type="entry name" value="SLR6042 PROTEIN"/>
    <property type="match status" value="1"/>
</dbReference>
<feature type="domain" description="CzcB-like C-terminal circularly permuted SH3-like" evidence="6">
    <location>
        <begin position="241"/>
        <end position="299"/>
    </location>
</feature>
<keyword evidence="3" id="KW-0732">Signal</keyword>
<feature type="domain" description="CusB-like beta-barrel" evidence="4">
    <location>
        <begin position="157"/>
        <end position="230"/>
    </location>
</feature>
<sequence>MKTRPFLFSLSLLLATSCLNAQSHDHDHGAAALDDDHHDEDIVQLSPAVLREFDLELGPIGPGALHETVVLPGEIEFNREHTAIITPRYDATVTRIEVRLADRVQRGQVLARLENTDTLRPFEVTAPIDGTVVSYELTPGQAVAAGTPLFTIADLSTVWADLRIYQRDLDQIHEGQTVRVSSRHGITPFDGTLSYIAPTIDEHTRTGLARVVVANPDGRWKPGQFVRGTVSIEEHPVDLWLPRSAVLTYEEQTVVFVQTEEGFAPHPVQLGHHDAEGYEVLGGVQAGDIVVLRNAISLKAELSKGAFGGHHH</sequence>
<dbReference type="PANTHER" id="PTHR30097">
    <property type="entry name" value="CATION EFFLUX SYSTEM PROTEIN CUSB"/>
    <property type="match status" value="1"/>
</dbReference>
<organism evidence="7 8">
    <name type="scientific">Actomonas aquatica</name>
    <dbReference type="NCBI Taxonomy" id="2866162"/>
    <lineage>
        <taxon>Bacteria</taxon>
        <taxon>Pseudomonadati</taxon>
        <taxon>Verrucomicrobiota</taxon>
        <taxon>Opitutia</taxon>
        <taxon>Opitutales</taxon>
        <taxon>Opitutaceae</taxon>
        <taxon>Actomonas</taxon>
    </lineage>
</organism>
<dbReference type="RefSeq" id="WP_221033154.1">
    <property type="nucleotide sequence ID" value="NZ_CP139781.1"/>
</dbReference>
<comment type="similarity">
    <text evidence="1">Belongs to the membrane fusion protein (MFP) (TC 8.A.1) family.</text>
</comment>